<accession>A0ABD0QDB0</accession>
<comment type="caution">
    <text evidence="1">The sequence shown here is derived from an EMBL/GenBank/DDBJ whole genome shotgun (WGS) entry which is preliminary data.</text>
</comment>
<name>A0ABD0QDB0_CIRMR</name>
<reference evidence="1 2" key="1">
    <citation type="submission" date="2024-05" db="EMBL/GenBank/DDBJ databases">
        <title>Genome sequencing and assembly of Indian major carp, Cirrhinus mrigala (Hamilton, 1822).</title>
        <authorList>
            <person name="Mohindra V."/>
            <person name="Chowdhury L.M."/>
            <person name="Lal K."/>
            <person name="Jena J.K."/>
        </authorList>
    </citation>
    <scope>NUCLEOTIDE SEQUENCE [LARGE SCALE GENOMIC DNA]</scope>
    <source>
        <strain evidence="1">CM1030</strain>
        <tissue evidence="1">Blood</tissue>
    </source>
</reference>
<sequence length="62" mass="6973">TVSRPPIFLFVTRRLQTGAGWCLKWRSLCRLSLNAPSLSQFTTITCTFIQDISNSTARRASP</sequence>
<proteinExistence type="predicted"/>
<evidence type="ECO:0000313" key="1">
    <source>
        <dbReference type="EMBL" id="KAL0183693.1"/>
    </source>
</evidence>
<evidence type="ECO:0000313" key="2">
    <source>
        <dbReference type="Proteomes" id="UP001529510"/>
    </source>
</evidence>
<keyword evidence="2" id="KW-1185">Reference proteome</keyword>
<feature type="non-terminal residue" evidence="1">
    <location>
        <position position="62"/>
    </location>
</feature>
<organism evidence="1 2">
    <name type="scientific">Cirrhinus mrigala</name>
    <name type="common">Mrigala</name>
    <dbReference type="NCBI Taxonomy" id="683832"/>
    <lineage>
        <taxon>Eukaryota</taxon>
        <taxon>Metazoa</taxon>
        <taxon>Chordata</taxon>
        <taxon>Craniata</taxon>
        <taxon>Vertebrata</taxon>
        <taxon>Euteleostomi</taxon>
        <taxon>Actinopterygii</taxon>
        <taxon>Neopterygii</taxon>
        <taxon>Teleostei</taxon>
        <taxon>Ostariophysi</taxon>
        <taxon>Cypriniformes</taxon>
        <taxon>Cyprinidae</taxon>
        <taxon>Labeoninae</taxon>
        <taxon>Labeonini</taxon>
        <taxon>Cirrhinus</taxon>
    </lineage>
</organism>
<dbReference type="Proteomes" id="UP001529510">
    <property type="component" value="Unassembled WGS sequence"/>
</dbReference>
<feature type="non-terminal residue" evidence="1">
    <location>
        <position position="1"/>
    </location>
</feature>
<gene>
    <name evidence="1" type="ORF">M9458_019389</name>
</gene>
<dbReference type="EMBL" id="JAMKFB020000009">
    <property type="protein sequence ID" value="KAL0183693.1"/>
    <property type="molecule type" value="Genomic_DNA"/>
</dbReference>
<dbReference type="AlphaFoldDB" id="A0ABD0QDB0"/>
<protein>
    <submittedName>
        <fullName evidence="1">Uncharacterized protein</fullName>
    </submittedName>
</protein>